<dbReference type="Gene3D" id="3.90.550.10">
    <property type="entry name" value="Spore Coat Polysaccharide Biosynthesis Protein SpsA, Chain A"/>
    <property type="match status" value="1"/>
</dbReference>
<comment type="similarity">
    <text evidence="5">Belongs to the KdsB family.</text>
</comment>
<evidence type="ECO:0000313" key="6">
    <source>
        <dbReference type="EMBL" id="OCC16492.1"/>
    </source>
</evidence>
<sequence length="278" mass="30727">MPDNAVDAVPCEQILKMMNDPWNGGTNVPTGCEYYKTYAIIPARIGSTRLPRKPLLEINGLPLIIHCLNSAKSTGLFSDIIVATDSKEILDVVEAHGGKGLLTDKGHPSGTDRVFEAASKLALGEEDIIVNIQGDQPVVHRDVVKKLIAFLEDRPDVKMATPACPALVEEVQNPNRVKVVLSKDGLALYFSRAPIPYLRDGDTDPGYLRHIGIYAYRNGFLKQFVSLPQGRLEVIEKLEQLRALEFGHKIGVVLVDRAPLDVDTMEDLKAVEEYLKKF</sequence>
<dbReference type="InterPro" id="IPR029044">
    <property type="entry name" value="Nucleotide-diphossugar_trans"/>
</dbReference>
<accession>A0A1B9F9B8</accession>
<dbReference type="GO" id="GO:0009103">
    <property type="term" value="P:lipopolysaccharide biosynthetic process"/>
    <property type="evidence" value="ECO:0007669"/>
    <property type="project" value="UniProtKB-UniRule"/>
</dbReference>
<dbReference type="EMBL" id="MAGO01000001">
    <property type="protein sequence ID" value="OCC16492.1"/>
    <property type="molecule type" value="Genomic_DNA"/>
</dbReference>
<dbReference type="NCBIfam" id="NF003952">
    <property type="entry name" value="PRK05450.1-5"/>
    <property type="match status" value="1"/>
</dbReference>
<evidence type="ECO:0000256" key="1">
    <source>
        <dbReference type="ARBA" id="ARBA00004370"/>
    </source>
</evidence>
<evidence type="ECO:0000256" key="4">
    <source>
        <dbReference type="ARBA" id="ARBA00022985"/>
    </source>
</evidence>
<keyword evidence="7" id="KW-1185">Reference proteome</keyword>
<dbReference type="PANTHER" id="PTHR42866">
    <property type="entry name" value="3-DEOXY-MANNO-OCTULOSONATE CYTIDYLYLTRANSFERASE"/>
    <property type="match status" value="1"/>
</dbReference>
<name>A0A1B9F9B8_9BACT</name>
<dbReference type="RefSeq" id="WP_244155273.1">
    <property type="nucleotide sequence ID" value="NZ_MAGO01000001.1"/>
</dbReference>
<dbReference type="HAMAP" id="MF_00057">
    <property type="entry name" value="KdsB"/>
    <property type="match status" value="1"/>
</dbReference>
<reference evidence="6 7" key="1">
    <citation type="submission" date="2016-06" db="EMBL/GenBank/DDBJ databases">
        <title>Respiratory ammonification of nitrate coupled to the oxidation of elemental sulfur in deep-sea autotrophic thermophilic bacteria.</title>
        <authorList>
            <person name="Slobodkina G.B."/>
            <person name="Mardanov A.V."/>
            <person name="Ravin N.V."/>
            <person name="Frolova A.A."/>
            <person name="Viryasiv M.B."/>
            <person name="Chernyh N.A."/>
            <person name="Bonch-Osmolovskaya E.A."/>
            <person name="Slobodkin A.I."/>
        </authorList>
    </citation>
    <scope>NUCLEOTIDE SEQUENCE [LARGE SCALE GENOMIC DNA]</scope>
    <source>
        <strain evidence="6 7">S69</strain>
    </source>
</reference>
<dbReference type="Proteomes" id="UP000093080">
    <property type="component" value="Unassembled WGS sequence"/>
</dbReference>
<comment type="pathway">
    <text evidence="5">Nucleotide-sugar biosynthesis; CMP-3-deoxy-D-manno-octulosonate biosynthesis; CMP-3-deoxy-D-manno-octulosonate from 3-deoxy-D-manno-octulosonate and CTP: step 1/1.</text>
</comment>
<evidence type="ECO:0000313" key="7">
    <source>
        <dbReference type="Proteomes" id="UP000093080"/>
    </source>
</evidence>
<dbReference type="CDD" id="cd02517">
    <property type="entry name" value="CMP-KDO-Synthetase"/>
    <property type="match status" value="1"/>
</dbReference>
<protein>
    <recommendedName>
        <fullName evidence="5">3-deoxy-manno-octulosonate cytidylyltransferase</fullName>
        <ecNumber evidence="5">2.7.7.38</ecNumber>
    </recommendedName>
    <alternativeName>
        <fullName evidence="5">CMP-2-keto-3-deoxyoctulosonic acid synthase</fullName>
        <shortName evidence="5">CKS</shortName>
        <shortName evidence="5">CMP-KDO synthase</shortName>
    </alternativeName>
</protein>
<keyword evidence="4 5" id="KW-0448">Lipopolysaccharide biosynthesis</keyword>
<dbReference type="STRING" id="1156395.DBT_0309"/>
<dbReference type="AlphaFoldDB" id="A0A1B9F9B8"/>
<dbReference type="EC" id="2.7.7.38" evidence="5"/>
<dbReference type="NCBIfam" id="NF009905">
    <property type="entry name" value="PRK13368.1"/>
    <property type="match status" value="1"/>
</dbReference>
<gene>
    <name evidence="5" type="primary">kdsB</name>
    <name evidence="6" type="ORF">DBT_0309</name>
</gene>
<dbReference type="GO" id="GO:0016020">
    <property type="term" value="C:membrane"/>
    <property type="evidence" value="ECO:0007669"/>
    <property type="project" value="UniProtKB-SubCell"/>
</dbReference>
<dbReference type="NCBIfam" id="TIGR00466">
    <property type="entry name" value="kdsB"/>
    <property type="match status" value="1"/>
</dbReference>
<comment type="subcellular location">
    <subcellularLocation>
        <location evidence="5">Cytoplasm</location>
    </subcellularLocation>
    <subcellularLocation>
        <location evidence="1">Membrane</location>
    </subcellularLocation>
</comment>
<dbReference type="FunFam" id="3.90.550.10:FF:000011">
    <property type="entry name" value="3-deoxy-manno-octulosonate cytidylyltransferase"/>
    <property type="match status" value="1"/>
</dbReference>
<dbReference type="InterPro" id="IPR003329">
    <property type="entry name" value="Cytidylyl_trans"/>
</dbReference>
<dbReference type="SUPFAM" id="SSF53448">
    <property type="entry name" value="Nucleotide-diphospho-sugar transferases"/>
    <property type="match status" value="1"/>
</dbReference>
<dbReference type="InterPro" id="IPR004528">
    <property type="entry name" value="KdsB"/>
</dbReference>
<dbReference type="GO" id="GO:0033468">
    <property type="term" value="P:CMP-keto-3-deoxy-D-manno-octulosonic acid biosynthetic process"/>
    <property type="evidence" value="ECO:0007669"/>
    <property type="project" value="UniProtKB-UniRule"/>
</dbReference>
<comment type="catalytic activity">
    <reaction evidence="5">
        <text>3-deoxy-alpha-D-manno-oct-2-ulosonate + CTP = CMP-3-deoxy-beta-D-manno-octulosonate + diphosphate</text>
        <dbReference type="Rhea" id="RHEA:23448"/>
        <dbReference type="ChEBI" id="CHEBI:33019"/>
        <dbReference type="ChEBI" id="CHEBI:37563"/>
        <dbReference type="ChEBI" id="CHEBI:85986"/>
        <dbReference type="ChEBI" id="CHEBI:85987"/>
        <dbReference type="EC" id="2.7.7.38"/>
    </reaction>
</comment>
<dbReference type="UniPathway" id="UPA00358">
    <property type="reaction ID" value="UER00476"/>
</dbReference>
<dbReference type="PANTHER" id="PTHR42866:SF2">
    <property type="entry name" value="3-DEOXY-MANNO-OCTULOSONATE CYTIDYLYLTRANSFERASE, MITOCHONDRIAL"/>
    <property type="match status" value="1"/>
</dbReference>
<proteinExistence type="inferred from homology"/>
<dbReference type="GO" id="GO:0008690">
    <property type="term" value="F:3-deoxy-manno-octulosonate cytidylyltransferase activity"/>
    <property type="evidence" value="ECO:0007669"/>
    <property type="project" value="UniProtKB-UniRule"/>
</dbReference>
<comment type="caution">
    <text evidence="6">The sequence shown here is derived from an EMBL/GenBank/DDBJ whole genome shotgun (WGS) entry which is preliminary data.</text>
</comment>
<dbReference type="GO" id="GO:0005829">
    <property type="term" value="C:cytosol"/>
    <property type="evidence" value="ECO:0007669"/>
    <property type="project" value="TreeGrafter"/>
</dbReference>
<dbReference type="Pfam" id="PF02348">
    <property type="entry name" value="CTP_transf_3"/>
    <property type="match status" value="1"/>
</dbReference>
<dbReference type="NCBIfam" id="NF003950">
    <property type="entry name" value="PRK05450.1-3"/>
    <property type="match status" value="1"/>
</dbReference>
<dbReference type="PATRIC" id="fig|1156395.6.peg.313"/>
<keyword evidence="5" id="KW-0963">Cytoplasm</keyword>
<evidence type="ECO:0000256" key="3">
    <source>
        <dbReference type="ARBA" id="ARBA00022695"/>
    </source>
</evidence>
<keyword evidence="3 5" id="KW-0548">Nucleotidyltransferase</keyword>
<evidence type="ECO:0000256" key="2">
    <source>
        <dbReference type="ARBA" id="ARBA00022679"/>
    </source>
</evidence>
<evidence type="ECO:0000256" key="5">
    <source>
        <dbReference type="HAMAP-Rule" id="MF_00057"/>
    </source>
</evidence>
<comment type="function">
    <text evidence="5">Activates KDO (a required 8-carbon sugar) for incorporation into bacterial lipopolysaccharide in Gram-negative bacteria.</text>
</comment>
<organism evidence="6 7">
    <name type="scientific">Dissulfuribacter thermophilus</name>
    <dbReference type="NCBI Taxonomy" id="1156395"/>
    <lineage>
        <taxon>Bacteria</taxon>
        <taxon>Pseudomonadati</taxon>
        <taxon>Thermodesulfobacteriota</taxon>
        <taxon>Dissulfuribacteria</taxon>
        <taxon>Dissulfuribacterales</taxon>
        <taxon>Dissulfuribacteraceae</taxon>
        <taxon>Dissulfuribacter</taxon>
    </lineage>
</organism>
<keyword evidence="2 5" id="KW-0808">Transferase</keyword>